<sequence>MTDAPNLGPNPPGFRPKPWGLLDFQEVAIFCWPAPGLREFSLKEQCEIISSRNKGLVNLTPEFLEGVKEWMENSETIDVEDQKVDFRKWHRELTEEELEALVTSLDQVLMWNSRNWTWKKKATGIEKDNEAPEQGVTHRPKEHGSANSTGKKRADGKPKQRRTPIKQKPWIAEVSSDDHVSEKDLSDRSKEPDSSTSAGKQRPDGKPKQGLALRRKKARAEEESSDGAAFGQVVNHRPKKPGTSRSVRKIKTTISPRQGLTPRKQKSRLIEHSSDNEMPVQGHRNYTKKLIPSISAGKKRADDESRRGVTTRRQWLEMIKDADTPNQDISQSTNNAGVSMSPRKNKGDTPSHQDLTPHKKKAEGTENSSDDGPPTQSLKIHTNTPKATKSPMKRPEADETPPQTPPSQEKKTRSVIEDSGYVTSSGDSDDSAKSKDDKMPEQTLLSQRRRKLGVVEDSEDDE</sequence>
<evidence type="ECO:0000313" key="2">
    <source>
        <dbReference type="EMBL" id="KAL2039306.1"/>
    </source>
</evidence>
<feature type="compositionally biased region" description="Basic and acidic residues" evidence="1">
    <location>
        <begin position="314"/>
        <end position="323"/>
    </location>
</feature>
<name>A0ABR4A303_9LECA</name>
<feature type="compositionally biased region" description="Polar residues" evidence="1">
    <location>
        <begin position="374"/>
        <end position="387"/>
    </location>
</feature>
<feature type="compositionally biased region" description="Basic and acidic residues" evidence="1">
    <location>
        <begin position="345"/>
        <end position="357"/>
    </location>
</feature>
<comment type="caution">
    <text evidence="2">The sequence shown here is derived from an EMBL/GenBank/DDBJ whole genome shotgun (WGS) entry which is preliminary data.</text>
</comment>
<keyword evidence="3" id="KW-1185">Reference proteome</keyword>
<reference evidence="2 3" key="1">
    <citation type="submission" date="2024-09" db="EMBL/GenBank/DDBJ databases">
        <title>Rethinking Asexuality: The Enigmatic Case of Functional Sexual Genes in Lepraria (Stereocaulaceae).</title>
        <authorList>
            <person name="Doellman M."/>
            <person name="Sun Y."/>
            <person name="Barcenas-Pena A."/>
            <person name="Lumbsch H.T."/>
            <person name="Grewe F."/>
        </authorList>
    </citation>
    <scope>NUCLEOTIDE SEQUENCE [LARGE SCALE GENOMIC DNA]</scope>
    <source>
        <strain evidence="2 3">Mercado 3170</strain>
    </source>
</reference>
<feature type="compositionally biased region" description="Polar residues" evidence="1">
    <location>
        <begin position="324"/>
        <end position="338"/>
    </location>
</feature>
<evidence type="ECO:0000256" key="1">
    <source>
        <dbReference type="SAM" id="MobiDB-lite"/>
    </source>
</evidence>
<feature type="compositionally biased region" description="Basic and acidic residues" evidence="1">
    <location>
        <begin position="430"/>
        <end position="440"/>
    </location>
</feature>
<accession>A0ABR4A303</accession>
<dbReference type="Proteomes" id="UP001590950">
    <property type="component" value="Unassembled WGS sequence"/>
</dbReference>
<organism evidence="2 3">
    <name type="scientific">Stereocaulon virgatum</name>
    <dbReference type="NCBI Taxonomy" id="373712"/>
    <lineage>
        <taxon>Eukaryota</taxon>
        <taxon>Fungi</taxon>
        <taxon>Dikarya</taxon>
        <taxon>Ascomycota</taxon>
        <taxon>Pezizomycotina</taxon>
        <taxon>Lecanoromycetes</taxon>
        <taxon>OSLEUM clade</taxon>
        <taxon>Lecanoromycetidae</taxon>
        <taxon>Lecanorales</taxon>
        <taxon>Lecanorineae</taxon>
        <taxon>Stereocaulaceae</taxon>
        <taxon>Stereocaulon</taxon>
    </lineage>
</organism>
<evidence type="ECO:0000313" key="3">
    <source>
        <dbReference type="Proteomes" id="UP001590950"/>
    </source>
</evidence>
<feature type="compositionally biased region" description="Basic and acidic residues" evidence="1">
    <location>
        <begin position="176"/>
        <end position="193"/>
    </location>
</feature>
<protein>
    <submittedName>
        <fullName evidence="2">Uncharacterized protein</fullName>
    </submittedName>
</protein>
<proteinExistence type="predicted"/>
<feature type="compositionally biased region" description="Basic residues" evidence="1">
    <location>
        <begin position="236"/>
        <end position="251"/>
    </location>
</feature>
<dbReference type="EMBL" id="JBEFKJ010000026">
    <property type="protein sequence ID" value="KAL2039306.1"/>
    <property type="molecule type" value="Genomic_DNA"/>
</dbReference>
<gene>
    <name evidence="2" type="ORF">N7G274_007974</name>
</gene>
<feature type="region of interest" description="Disordered" evidence="1">
    <location>
        <begin position="125"/>
        <end position="462"/>
    </location>
</feature>